<evidence type="ECO:0000313" key="1">
    <source>
        <dbReference type="EMBL" id="WIM69230.1"/>
    </source>
</evidence>
<accession>A0ABY8VNS4</accession>
<evidence type="ECO:0008006" key="3">
    <source>
        <dbReference type="Google" id="ProtNLM"/>
    </source>
</evidence>
<dbReference type="SUPFAM" id="SSF50969">
    <property type="entry name" value="YVTN repeat-like/Quinoprotein amine dehydrogenase"/>
    <property type="match status" value="1"/>
</dbReference>
<sequence length="246" mass="26433">MVVDSGAPHHGVAVPFADGSVLITVGDEDNRQRIEYRDAKEKVQAHTDDCPGIHGEAMAAEGAVVFGCQNGPVVFDGTDFRKVDPGTEYQRSGNLAGHADSPIILGDHKVDEDAELERPTEIALIDTRNATMRTVDLGSSYWFRSLGRGPAGEAVVLTYDGHLKVIDPESGEIIRAIPAIAAWEEKDEWQEPGPVLRVVGDHAYVTDAENNELVVVDLTSGEEAARHELPITPVEMAVADGKPAAH</sequence>
<protein>
    <recommendedName>
        <fullName evidence="3">Secreted protein</fullName>
    </recommendedName>
</protein>
<dbReference type="RefSeq" id="WP_284873825.1">
    <property type="nucleotide sequence ID" value="NZ_CP126970.1"/>
</dbReference>
<dbReference type="InterPro" id="IPR015943">
    <property type="entry name" value="WD40/YVTN_repeat-like_dom_sf"/>
</dbReference>
<dbReference type="Gene3D" id="2.130.10.10">
    <property type="entry name" value="YVTN repeat-like/Quinoprotein amine dehydrogenase"/>
    <property type="match status" value="1"/>
</dbReference>
<gene>
    <name evidence="1" type="ORF">QP029_08025</name>
</gene>
<name>A0ABY8VNS4_9CORY</name>
<dbReference type="EMBL" id="CP126970">
    <property type="protein sequence ID" value="WIM69230.1"/>
    <property type="molecule type" value="Genomic_DNA"/>
</dbReference>
<evidence type="ECO:0000313" key="2">
    <source>
        <dbReference type="Proteomes" id="UP001238805"/>
    </source>
</evidence>
<organism evidence="1 2">
    <name type="scientific">Corynebacterium suedekumii</name>
    <dbReference type="NCBI Taxonomy" id="3049801"/>
    <lineage>
        <taxon>Bacteria</taxon>
        <taxon>Bacillati</taxon>
        <taxon>Actinomycetota</taxon>
        <taxon>Actinomycetes</taxon>
        <taxon>Mycobacteriales</taxon>
        <taxon>Corynebacteriaceae</taxon>
        <taxon>Corynebacterium</taxon>
    </lineage>
</organism>
<keyword evidence="2" id="KW-1185">Reference proteome</keyword>
<reference evidence="1 2" key="1">
    <citation type="submission" date="2023-05" db="EMBL/GenBank/DDBJ databases">
        <title>Corynebacterium suedekumii sp. nov. and Corynebacterium breve sp. nov. isolated from raw cow's milk.</title>
        <authorList>
            <person name="Baer M.K."/>
            <person name="Mehl L."/>
            <person name="Hellmuth R."/>
            <person name="Marke G."/>
            <person name="Lipski A."/>
        </authorList>
    </citation>
    <scope>NUCLEOTIDE SEQUENCE [LARGE SCALE GENOMIC DNA]</scope>
    <source>
        <strain evidence="1 2">LM112</strain>
    </source>
</reference>
<proteinExistence type="predicted"/>
<dbReference type="InterPro" id="IPR011044">
    <property type="entry name" value="Quino_amine_DH_bsu"/>
</dbReference>
<dbReference type="Proteomes" id="UP001238805">
    <property type="component" value="Chromosome"/>
</dbReference>